<protein>
    <submittedName>
        <fullName evidence="1">Uncharacterized protein</fullName>
    </submittedName>
</protein>
<gene>
    <name evidence="1" type="ORF">STSP2_01393</name>
</gene>
<organism evidence="1 2">
    <name type="scientific">Anaerohalosphaera lusitana</name>
    <dbReference type="NCBI Taxonomy" id="1936003"/>
    <lineage>
        <taxon>Bacteria</taxon>
        <taxon>Pseudomonadati</taxon>
        <taxon>Planctomycetota</taxon>
        <taxon>Phycisphaerae</taxon>
        <taxon>Sedimentisphaerales</taxon>
        <taxon>Anaerohalosphaeraceae</taxon>
        <taxon>Anaerohalosphaera</taxon>
    </lineage>
</organism>
<dbReference type="STRING" id="1936003.STSP2_01393"/>
<dbReference type="Proteomes" id="UP000189674">
    <property type="component" value="Chromosome"/>
</dbReference>
<dbReference type="RefSeq" id="WP_146661056.1">
    <property type="nucleotide sequence ID" value="NZ_CP019791.1"/>
</dbReference>
<sequence length="152" mass="17995">MSDNRQQNDSTNWPVPSVEDVELLLSFKDRFKNERTSFQVCHVELPDDAYRKQIYEIHPATNDFFRAVHKGSWVVPGFDYHPWHDEHCNEYRDAKWISTLSLKEIQMWLTYFSRELRWSAFCIEDSISRDIRSGVLPALLRSLSKVRSQAVS</sequence>
<dbReference type="KEGG" id="alus:STSP2_01393"/>
<evidence type="ECO:0000313" key="1">
    <source>
        <dbReference type="EMBL" id="AQT68237.1"/>
    </source>
</evidence>
<accession>A0A1U9NKA3</accession>
<keyword evidence="2" id="KW-1185">Reference proteome</keyword>
<name>A0A1U9NKA3_9BACT</name>
<proteinExistence type="predicted"/>
<dbReference type="InterPro" id="IPR045425">
    <property type="entry name" value="DUF6508"/>
</dbReference>
<evidence type="ECO:0000313" key="2">
    <source>
        <dbReference type="Proteomes" id="UP000189674"/>
    </source>
</evidence>
<dbReference type="EMBL" id="CP019791">
    <property type="protein sequence ID" value="AQT68237.1"/>
    <property type="molecule type" value="Genomic_DNA"/>
</dbReference>
<dbReference type="Pfam" id="PF20118">
    <property type="entry name" value="DUF6508"/>
    <property type="match status" value="1"/>
</dbReference>
<reference evidence="2" key="1">
    <citation type="submission" date="2017-02" db="EMBL/GenBank/DDBJ databases">
        <title>Comparative genomics and description of representatives of a novel lineage of planctomycetes thriving in anoxic sediments.</title>
        <authorList>
            <person name="Spring S."/>
            <person name="Bunk B."/>
            <person name="Sproer C."/>
        </authorList>
    </citation>
    <scope>NUCLEOTIDE SEQUENCE [LARGE SCALE GENOMIC DNA]</scope>
    <source>
        <strain evidence="2">ST-NAGAB-D1</strain>
    </source>
</reference>
<dbReference type="AlphaFoldDB" id="A0A1U9NKA3"/>